<dbReference type="InterPro" id="IPR001494">
    <property type="entry name" value="Importin-beta_N"/>
</dbReference>
<evidence type="ECO:0000259" key="7">
    <source>
        <dbReference type="PROSITE" id="PS50166"/>
    </source>
</evidence>
<dbReference type="FunFam" id="1.25.10.10:FF:000313">
    <property type="entry name" value="Importin beta-2 subunit, putative"/>
    <property type="match status" value="1"/>
</dbReference>
<dbReference type="PROSITE" id="PS50166">
    <property type="entry name" value="IMPORTIN_B_NT"/>
    <property type="match status" value="1"/>
</dbReference>
<dbReference type="RefSeq" id="XP_033649385.1">
    <property type="nucleotide sequence ID" value="XM_033794056.1"/>
</dbReference>
<keyword evidence="2" id="KW-0813">Transport</keyword>
<evidence type="ECO:0000256" key="6">
    <source>
        <dbReference type="SAM" id="MobiDB-lite"/>
    </source>
</evidence>
<dbReference type="GO" id="GO:0005737">
    <property type="term" value="C:cytoplasm"/>
    <property type="evidence" value="ECO:0007669"/>
    <property type="project" value="UniProtKB-SubCell"/>
</dbReference>
<protein>
    <submittedName>
        <fullName evidence="8">ARM repeat-containing protein</fullName>
    </submittedName>
</protein>
<evidence type="ECO:0000313" key="9">
    <source>
        <dbReference type="Proteomes" id="UP000800097"/>
    </source>
</evidence>
<proteinExistence type="predicted"/>
<evidence type="ECO:0000256" key="1">
    <source>
        <dbReference type="ARBA" id="ARBA00004496"/>
    </source>
</evidence>
<name>A0A6A6J882_WESOR</name>
<dbReference type="Proteomes" id="UP000800097">
    <property type="component" value="Unassembled WGS sequence"/>
</dbReference>
<accession>A0A6A6J882</accession>
<dbReference type="Pfam" id="PF13513">
    <property type="entry name" value="HEAT_EZ"/>
    <property type="match status" value="1"/>
</dbReference>
<dbReference type="Pfam" id="PF03810">
    <property type="entry name" value="IBN_N"/>
    <property type="match status" value="1"/>
</dbReference>
<dbReference type="InterPro" id="IPR011989">
    <property type="entry name" value="ARM-like"/>
</dbReference>
<reference evidence="8" key="1">
    <citation type="journal article" date="2020" name="Stud. Mycol.">
        <title>101 Dothideomycetes genomes: a test case for predicting lifestyles and emergence of pathogens.</title>
        <authorList>
            <person name="Haridas S."/>
            <person name="Albert R."/>
            <person name="Binder M."/>
            <person name="Bloem J."/>
            <person name="Labutti K."/>
            <person name="Salamov A."/>
            <person name="Andreopoulos B."/>
            <person name="Baker S."/>
            <person name="Barry K."/>
            <person name="Bills G."/>
            <person name="Bluhm B."/>
            <person name="Cannon C."/>
            <person name="Castanera R."/>
            <person name="Culley D."/>
            <person name="Daum C."/>
            <person name="Ezra D."/>
            <person name="Gonzalez J."/>
            <person name="Henrissat B."/>
            <person name="Kuo A."/>
            <person name="Liang C."/>
            <person name="Lipzen A."/>
            <person name="Lutzoni F."/>
            <person name="Magnuson J."/>
            <person name="Mondo S."/>
            <person name="Nolan M."/>
            <person name="Ohm R."/>
            <person name="Pangilinan J."/>
            <person name="Park H.-J."/>
            <person name="Ramirez L."/>
            <person name="Alfaro M."/>
            <person name="Sun H."/>
            <person name="Tritt A."/>
            <person name="Yoshinaga Y."/>
            <person name="Zwiers L.-H."/>
            <person name="Turgeon B."/>
            <person name="Goodwin S."/>
            <person name="Spatafora J."/>
            <person name="Crous P."/>
            <person name="Grigoriev I."/>
        </authorList>
    </citation>
    <scope>NUCLEOTIDE SEQUENCE</scope>
    <source>
        <strain evidence="8">CBS 379.55</strain>
    </source>
</reference>
<dbReference type="SMART" id="SM00913">
    <property type="entry name" value="IBN_N"/>
    <property type="match status" value="1"/>
</dbReference>
<evidence type="ECO:0000256" key="5">
    <source>
        <dbReference type="ARBA" id="ARBA00022927"/>
    </source>
</evidence>
<dbReference type="OrthoDB" id="951172at2759"/>
<dbReference type="GO" id="GO:0031267">
    <property type="term" value="F:small GTPase binding"/>
    <property type="evidence" value="ECO:0007669"/>
    <property type="project" value="InterPro"/>
</dbReference>
<sequence>MAWQPPEEPLRQLIQCLADSLSGHDHNVRRNAEVMLKQAKAAPEFDMYLAYIFSTSQPPQGASIDAPRYFQARAAAAVMLKNDVRTHYKQMHDTTKAYVRSVIFDSLRDQNAQMRGHAGNVITEMVRQGGIMGWPQVLSNLISLISNSSGDVTSQAQEGGMSALLKICEDNRKALDKVYQGERPLSFLFPKLLEFTASPSPKVRGDALAAINIFIPEKPSAVMSYLDQLMLQLFQLAGDQSEEVRKHVCRAFVHIADIAPEQIIPHMAGLVDYMVAQQKNPNNEDLALDAAEFWLCVSEHEKLRDSLGPHLGKIVPVLLESMVYSEDDILRLEGEKEDAEEEDREQDIKPTFATSKSARATNANGNDTTPNPNGAGGGSSAFGFEDDDLSEGEIYESDEEYGDPEEQWNLRKCSAAALDVLASVFHEQVFNNTLPYLTTNLSHAEWPNREAAVLALGAIAEGCMDVVKPHLPMLTPYLISLLDDSEPVVRIITCWSLGRYSAWASHLDAAGKEQFFVPMMDGILKRMLDPNKRVQEAAASAFANLEEKANTQLKQYCPVIVQQFVQCFARYKDRNMFILYDCVQTLAEHVGPALAQEELVNMLMPALIQRWGKVSDQSREMFPLLECLSYVATALGPMFSSYAPDIFKRCINIIHRNLEESMQAAQNEAFEVPDKDFLVTSLDLLSAIIQALEPRSSAQLVAGEPNFFQMLAVCMQDSSNDVRQSAYALLGDCAIYVFAQLQPHLSPILDILINQLELSQVRKDGLETGYSVINNACWSVGEIAMRQNEGMQPYVDRLLQKIAIILFDEGVPQSLNENAAIALGRLGLGCASHLAVHLAQIAPPFLRAIRHVSWTDEKGHALTGFMQIILANPQAMEQSLLDFFCEMARADVSAVKGPGEQKVLRETFQRVSAA</sequence>
<evidence type="ECO:0000256" key="3">
    <source>
        <dbReference type="ARBA" id="ARBA00022490"/>
    </source>
</evidence>
<feature type="compositionally biased region" description="Acidic residues" evidence="6">
    <location>
        <begin position="335"/>
        <end position="345"/>
    </location>
</feature>
<feature type="compositionally biased region" description="Low complexity" evidence="6">
    <location>
        <begin position="360"/>
        <end position="373"/>
    </location>
</feature>
<dbReference type="GO" id="GO:0005634">
    <property type="term" value="C:nucleus"/>
    <property type="evidence" value="ECO:0007669"/>
    <property type="project" value="UniProtKB-ARBA"/>
</dbReference>
<feature type="domain" description="Importin N-terminal" evidence="7">
    <location>
        <begin position="32"/>
        <end position="109"/>
    </location>
</feature>
<evidence type="ECO:0000256" key="4">
    <source>
        <dbReference type="ARBA" id="ARBA00022737"/>
    </source>
</evidence>
<dbReference type="FunFam" id="1.25.10.10:FF:000219">
    <property type="entry name" value="Importin subunit beta-2"/>
    <property type="match status" value="1"/>
</dbReference>
<dbReference type="SUPFAM" id="SSF48371">
    <property type="entry name" value="ARM repeat"/>
    <property type="match status" value="1"/>
</dbReference>
<gene>
    <name evidence="8" type="ORF">EI97DRAFT_241002</name>
</gene>
<evidence type="ECO:0000313" key="8">
    <source>
        <dbReference type="EMBL" id="KAF2271846.1"/>
    </source>
</evidence>
<evidence type="ECO:0000256" key="2">
    <source>
        <dbReference type="ARBA" id="ARBA00022448"/>
    </source>
</evidence>
<comment type="subcellular location">
    <subcellularLocation>
        <location evidence="1">Cytoplasm</location>
    </subcellularLocation>
</comment>
<dbReference type="AlphaFoldDB" id="A0A6A6J882"/>
<dbReference type="GO" id="GO:0006606">
    <property type="term" value="P:protein import into nucleus"/>
    <property type="evidence" value="ECO:0007669"/>
    <property type="project" value="InterPro"/>
</dbReference>
<keyword evidence="4" id="KW-0677">Repeat</keyword>
<dbReference type="Gene3D" id="1.25.10.10">
    <property type="entry name" value="Leucine-rich Repeat Variant"/>
    <property type="match status" value="2"/>
</dbReference>
<dbReference type="EMBL" id="ML986531">
    <property type="protein sequence ID" value="KAF2271846.1"/>
    <property type="molecule type" value="Genomic_DNA"/>
</dbReference>
<dbReference type="PANTHER" id="PTHR10527">
    <property type="entry name" value="IMPORTIN BETA"/>
    <property type="match status" value="1"/>
</dbReference>
<keyword evidence="3" id="KW-0963">Cytoplasm</keyword>
<keyword evidence="9" id="KW-1185">Reference proteome</keyword>
<dbReference type="GeneID" id="54547231"/>
<keyword evidence="5" id="KW-0653">Protein transport</keyword>
<dbReference type="InterPro" id="IPR040122">
    <property type="entry name" value="Importin_beta"/>
</dbReference>
<dbReference type="InterPro" id="IPR016024">
    <property type="entry name" value="ARM-type_fold"/>
</dbReference>
<organism evidence="8 9">
    <name type="scientific">Westerdykella ornata</name>
    <dbReference type="NCBI Taxonomy" id="318751"/>
    <lineage>
        <taxon>Eukaryota</taxon>
        <taxon>Fungi</taxon>
        <taxon>Dikarya</taxon>
        <taxon>Ascomycota</taxon>
        <taxon>Pezizomycotina</taxon>
        <taxon>Dothideomycetes</taxon>
        <taxon>Pleosporomycetidae</taxon>
        <taxon>Pleosporales</taxon>
        <taxon>Sporormiaceae</taxon>
        <taxon>Westerdykella</taxon>
    </lineage>
</organism>
<feature type="region of interest" description="Disordered" evidence="6">
    <location>
        <begin position="334"/>
        <end position="383"/>
    </location>
</feature>